<feature type="transmembrane region" description="Helical" evidence="1">
    <location>
        <begin position="295"/>
        <end position="321"/>
    </location>
</feature>
<protein>
    <submittedName>
        <fullName evidence="2">Uncharacterized protein</fullName>
    </submittedName>
</protein>
<dbReference type="Pfam" id="PF20176">
    <property type="entry name" value="DUF6541"/>
    <property type="match status" value="1"/>
</dbReference>
<organism evidence="2 3">
    <name type="scientific">Saccharothrix mutabilis subsp. mutabilis</name>
    <dbReference type="NCBI Taxonomy" id="66855"/>
    <lineage>
        <taxon>Bacteria</taxon>
        <taxon>Bacillati</taxon>
        <taxon>Actinomycetota</taxon>
        <taxon>Actinomycetes</taxon>
        <taxon>Pseudonocardiales</taxon>
        <taxon>Pseudonocardiaceae</taxon>
        <taxon>Saccharothrix</taxon>
    </lineage>
</organism>
<dbReference type="Proteomes" id="UP001500416">
    <property type="component" value="Unassembled WGS sequence"/>
</dbReference>
<feature type="transmembrane region" description="Helical" evidence="1">
    <location>
        <begin position="204"/>
        <end position="224"/>
    </location>
</feature>
<feature type="transmembrane region" description="Helical" evidence="1">
    <location>
        <begin position="64"/>
        <end position="95"/>
    </location>
</feature>
<sequence>MPRAGVRLPLPDRKRAMREAATLLAALAVVLSPGAALVAAVGVRRPVWFAGLAPAASVGVATLVGMACALLGVRYGIVPLAVATALLLVVAVVVHRRRPRPRPRLRGAAVLAGPLVALAGIALGLRTWLSGLAGDLSTPPQEHDTIVHSELVAYIARTGRGAVWQLLPVDLLDGAPVSFYPSGMHLLSATTGDLTGGPVRGLNGVTVVLLVLGLALSVAALAATAARRARLGVPATLMAAGVAVLVAVGMQAPTITLAAQGGILPNAASLALAPGFVAALLTLRRGDRLAALPVAVAAVGLVALHPSAVMTVGVTLVAWWIGDLATRGGLARLRGQVVPLALVGGLTVLLGAPLLAQLVGQTATRTAAFAPDVSATTLPSALRHTLALPLTGYLPQYQDRVQFAVVVLAAVAAVVLLATRRALGLLTALAAWAAVSVAMLVSPGSGPEALVTGFFYNSFVRVRTHVHLLVPTLVGVGLLVLASLVAARLRRLGPVRRGPLPAPAVAAVLVLLGATAYAVGPSRGYADVNAHYLASRYGHPDIDRVGADDRAAFDFLNGRVGPGERVMNSANDGSTYLYVDKGIPVVNTVAMGFERAPYTYRLLQRFNQYPNDREIRRLVLELHITWVYVDAAPPAIWASGSPGNWAGTGVFTTAPGLTALAGLPGLTEEFRSGQVRVYRLDRATVEHLDG</sequence>
<feature type="transmembrane region" description="Helical" evidence="1">
    <location>
        <begin position="499"/>
        <end position="519"/>
    </location>
</feature>
<dbReference type="EMBL" id="BAAABU010000009">
    <property type="protein sequence ID" value="GAA0240033.1"/>
    <property type="molecule type" value="Genomic_DNA"/>
</dbReference>
<feature type="transmembrane region" description="Helical" evidence="1">
    <location>
        <begin position="466"/>
        <end position="487"/>
    </location>
</feature>
<evidence type="ECO:0000313" key="2">
    <source>
        <dbReference type="EMBL" id="GAA0240033.1"/>
    </source>
</evidence>
<keyword evidence="1" id="KW-0812">Transmembrane</keyword>
<feature type="transmembrane region" description="Helical" evidence="1">
    <location>
        <begin position="263"/>
        <end position="283"/>
    </location>
</feature>
<accession>A0ABP3DV21</accession>
<keyword evidence="3" id="KW-1185">Reference proteome</keyword>
<feature type="transmembrane region" description="Helical" evidence="1">
    <location>
        <begin position="231"/>
        <end position="251"/>
    </location>
</feature>
<evidence type="ECO:0000256" key="1">
    <source>
        <dbReference type="SAM" id="Phobius"/>
    </source>
</evidence>
<evidence type="ECO:0000313" key="3">
    <source>
        <dbReference type="Proteomes" id="UP001500416"/>
    </source>
</evidence>
<keyword evidence="1" id="KW-0472">Membrane</keyword>
<feature type="transmembrane region" description="Helical" evidence="1">
    <location>
        <begin position="107"/>
        <end position="129"/>
    </location>
</feature>
<reference evidence="3" key="1">
    <citation type="journal article" date="2019" name="Int. J. Syst. Evol. Microbiol.">
        <title>The Global Catalogue of Microorganisms (GCM) 10K type strain sequencing project: providing services to taxonomists for standard genome sequencing and annotation.</title>
        <authorList>
            <consortium name="The Broad Institute Genomics Platform"/>
            <consortium name="The Broad Institute Genome Sequencing Center for Infectious Disease"/>
            <person name="Wu L."/>
            <person name="Ma J."/>
        </authorList>
    </citation>
    <scope>NUCLEOTIDE SEQUENCE [LARGE SCALE GENOMIC DNA]</scope>
    <source>
        <strain evidence="3">JCM 3380</strain>
    </source>
</reference>
<proteinExistence type="predicted"/>
<feature type="transmembrane region" description="Helical" evidence="1">
    <location>
        <begin position="425"/>
        <end position="446"/>
    </location>
</feature>
<name>A0ABP3DV21_9PSEU</name>
<keyword evidence="1" id="KW-1133">Transmembrane helix</keyword>
<comment type="caution">
    <text evidence="2">The sequence shown here is derived from an EMBL/GenBank/DDBJ whole genome shotgun (WGS) entry which is preliminary data.</text>
</comment>
<dbReference type="InterPro" id="IPR046671">
    <property type="entry name" value="DUF6541"/>
</dbReference>
<gene>
    <name evidence="2" type="ORF">GCM10010492_43980</name>
</gene>